<evidence type="ECO:0000313" key="3">
    <source>
        <dbReference type="Proteomes" id="UP000294599"/>
    </source>
</evidence>
<evidence type="ECO:0000313" key="2">
    <source>
        <dbReference type="EMBL" id="TCS93059.1"/>
    </source>
</evidence>
<protein>
    <submittedName>
        <fullName evidence="2">Regulator of Chromosome Condensation (RCC1) repeat protein</fullName>
    </submittedName>
</protein>
<accession>A0A4R3L138</accession>
<dbReference type="PANTHER" id="PTHR45982:SF1">
    <property type="entry name" value="REGULATOR OF CHROMOSOME CONDENSATION"/>
    <property type="match status" value="1"/>
</dbReference>
<dbReference type="Gene3D" id="2.130.10.30">
    <property type="entry name" value="Regulator of chromosome condensation 1/beta-lactamase-inhibitor protein II"/>
    <property type="match status" value="1"/>
</dbReference>
<reference evidence="2 3" key="1">
    <citation type="submission" date="2019-03" db="EMBL/GenBank/DDBJ databases">
        <title>Genomic Encyclopedia of Type Strains, Phase IV (KMG-IV): sequencing the most valuable type-strain genomes for metagenomic binning, comparative biology and taxonomic classification.</title>
        <authorList>
            <person name="Goeker M."/>
        </authorList>
    </citation>
    <scope>NUCLEOTIDE SEQUENCE [LARGE SCALE GENOMIC DNA]</scope>
    <source>
        <strain evidence="2 3">DSM 21944</strain>
    </source>
</reference>
<dbReference type="PROSITE" id="PS50012">
    <property type="entry name" value="RCC1_3"/>
    <property type="match status" value="2"/>
</dbReference>
<dbReference type="GO" id="GO:0005085">
    <property type="term" value="F:guanyl-nucleotide exchange factor activity"/>
    <property type="evidence" value="ECO:0007669"/>
    <property type="project" value="TreeGrafter"/>
</dbReference>
<dbReference type="Pfam" id="PF13540">
    <property type="entry name" value="RCC1_2"/>
    <property type="match status" value="2"/>
</dbReference>
<organism evidence="2 3">
    <name type="scientific">Pseudofulvimonas gallinarii</name>
    <dbReference type="NCBI Taxonomy" id="634155"/>
    <lineage>
        <taxon>Bacteria</taxon>
        <taxon>Pseudomonadati</taxon>
        <taxon>Pseudomonadota</taxon>
        <taxon>Gammaproteobacteria</taxon>
        <taxon>Lysobacterales</taxon>
        <taxon>Rhodanobacteraceae</taxon>
        <taxon>Pseudofulvimonas</taxon>
    </lineage>
</organism>
<dbReference type="GO" id="GO:0005737">
    <property type="term" value="C:cytoplasm"/>
    <property type="evidence" value="ECO:0007669"/>
    <property type="project" value="TreeGrafter"/>
</dbReference>
<dbReference type="InterPro" id="IPR051553">
    <property type="entry name" value="Ran_GTPase-activating"/>
</dbReference>
<keyword evidence="1" id="KW-0732">Signal</keyword>
<dbReference type="RefSeq" id="WP_123522167.1">
    <property type="nucleotide sequence ID" value="NZ_JBHLWF010000030.1"/>
</dbReference>
<dbReference type="EMBL" id="SMAF01000030">
    <property type="protein sequence ID" value="TCS93059.1"/>
    <property type="molecule type" value="Genomic_DNA"/>
</dbReference>
<keyword evidence="3" id="KW-1185">Reference proteome</keyword>
<evidence type="ECO:0000256" key="1">
    <source>
        <dbReference type="SAM" id="SignalP"/>
    </source>
</evidence>
<feature type="signal peptide" evidence="1">
    <location>
        <begin position="1"/>
        <end position="21"/>
    </location>
</feature>
<dbReference type="InterPro" id="IPR000408">
    <property type="entry name" value="Reg_chr_condens"/>
</dbReference>
<feature type="chain" id="PRO_5030099216" evidence="1">
    <location>
        <begin position="22"/>
        <end position="260"/>
    </location>
</feature>
<dbReference type="AlphaFoldDB" id="A0A4R3L138"/>
<dbReference type="PANTHER" id="PTHR45982">
    <property type="entry name" value="REGULATOR OF CHROMOSOME CONDENSATION"/>
    <property type="match status" value="1"/>
</dbReference>
<dbReference type="SUPFAM" id="SSF50985">
    <property type="entry name" value="RCC1/BLIP-II"/>
    <property type="match status" value="1"/>
</dbReference>
<proteinExistence type="predicted"/>
<name>A0A4R3L138_9GAMM</name>
<sequence>MRTRTAPFAMLLLLASPATHAMRPVTIDSGGDTSCGIVDNGHIACWGGNRHGIVTRVYGTYADSPRIIRTSDARTLRAMTQVSVSPGNPAQNGVDQGGHACAIDSGRQAWCWGRADKGRLGTIDPGPSSGYPARVHFDDGSPMPGALSISAGGAHTCAALYTGRVHCWGVNRLPNGIEGLLAQDETQAAAHQDHPRAGFPVRTATGVLEGVVAVAAGRAHACALTLDGSVYCYRVPIRGVTVVIAPTWASASVNWPRLAS</sequence>
<dbReference type="Proteomes" id="UP000294599">
    <property type="component" value="Unassembled WGS sequence"/>
</dbReference>
<comment type="caution">
    <text evidence="2">The sequence shown here is derived from an EMBL/GenBank/DDBJ whole genome shotgun (WGS) entry which is preliminary data.</text>
</comment>
<dbReference type="InterPro" id="IPR009091">
    <property type="entry name" value="RCC1/BLIP-II"/>
</dbReference>
<dbReference type="OrthoDB" id="9796385at2"/>
<gene>
    <name evidence="2" type="ORF">EDC25_13030</name>
</gene>